<evidence type="ECO:0000256" key="1">
    <source>
        <dbReference type="SAM" id="MobiDB-lite"/>
    </source>
</evidence>
<keyword evidence="2" id="KW-0812">Transmembrane</keyword>
<dbReference type="VEuPathDB" id="TrichDB:TRFO_42688"/>
<evidence type="ECO:0000313" key="3">
    <source>
        <dbReference type="EMBL" id="OHT15139.1"/>
    </source>
</evidence>
<dbReference type="RefSeq" id="XP_068368275.1">
    <property type="nucleotide sequence ID" value="XM_068514436.1"/>
</dbReference>
<name>A0A1J4KV77_9EUKA</name>
<dbReference type="GeneID" id="94849140"/>
<feature type="region of interest" description="Disordered" evidence="1">
    <location>
        <begin position="457"/>
        <end position="486"/>
    </location>
</feature>
<keyword evidence="2" id="KW-0472">Membrane</keyword>
<keyword evidence="2" id="KW-1133">Transmembrane helix</keyword>
<reference evidence="3" key="1">
    <citation type="submission" date="2016-10" db="EMBL/GenBank/DDBJ databases">
        <authorList>
            <person name="Benchimol M."/>
            <person name="Almeida L.G."/>
            <person name="Vasconcelos A.T."/>
            <person name="Perreira-Neves A."/>
            <person name="Rosa I.A."/>
            <person name="Tasca T."/>
            <person name="Bogo M.R."/>
            <person name="de Souza W."/>
        </authorList>
    </citation>
    <scope>NUCLEOTIDE SEQUENCE [LARGE SCALE GENOMIC DNA]</scope>
    <source>
        <strain evidence="3">K</strain>
    </source>
</reference>
<dbReference type="Proteomes" id="UP000179807">
    <property type="component" value="Unassembled WGS sequence"/>
</dbReference>
<sequence length="525" mass="56948">MLFLLITGILCASDLPPITEVAQQLKNELSKLETSNPTTLDSGSTSFILSNRRYNFHPNTGNLTFDCNKLSRLELTSDDMIVYLKGPIHAVIRSNATVTIHVELNVNTKILPIIEVTGEQATIIIDVVGTVPVETGFSVPLGKIDVKNPVISESNLGKITASNNVPTDIAYVVGYPNIQVSHIFPPGQSRVYQVPGKEPKKTVTVNNNMTYSTLFAASNEIPAQTEKEVQYSSELLEVYVKNDHCTQMQLLGTITEVDSPKIYIDEDLPSICVKPSETTAQFMESVKSIKATKPRELTIESEMDYDLEYNNTYVNATDIIGTVGFTTTKLSYLTVQADDSTRIRLKGPIILEVTGTGSPSIVMELDAEKKVLSILITNSDTVAANVQILGTIPVQGNSYLAVLGYITNPYAISLPSELRQREAKPEDIVAIAGFPDVQIAHVGFLENHTFTVLEVDGGRKPEESSGDQNPGDDQNPGGDSSKEEEPNSSIGLIVGVTIGAVAIVVIVVVVVLILLKKKRDLSSAK</sequence>
<protein>
    <submittedName>
        <fullName evidence="3">Uncharacterized protein</fullName>
    </submittedName>
</protein>
<accession>A0A1J4KV77</accession>
<gene>
    <name evidence="3" type="ORF">TRFO_42688</name>
</gene>
<proteinExistence type="predicted"/>
<dbReference type="EMBL" id="MLAK01000267">
    <property type="protein sequence ID" value="OHT15139.1"/>
    <property type="molecule type" value="Genomic_DNA"/>
</dbReference>
<organism evidence="3 4">
    <name type="scientific">Tritrichomonas foetus</name>
    <dbReference type="NCBI Taxonomy" id="1144522"/>
    <lineage>
        <taxon>Eukaryota</taxon>
        <taxon>Metamonada</taxon>
        <taxon>Parabasalia</taxon>
        <taxon>Tritrichomonadida</taxon>
        <taxon>Tritrichomonadidae</taxon>
        <taxon>Tritrichomonas</taxon>
    </lineage>
</organism>
<feature type="transmembrane region" description="Helical" evidence="2">
    <location>
        <begin position="490"/>
        <end position="515"/>
    </location>
</feature>
<evidence type="ECO:0000256" key="2">
    <source>
        <dbReference type="SAM" id="Phobius"/>
    </source>
</evidence>
<evidence type="ECO:0000313" key="4">
    <source>
        <dbReference type="Proteomes" id="UP000179807"/>
    </source>
</evidence>
<comment type="caution">
    <text evidence="3">The sequence shown here is derived from an EMBL/GenBank/DDBJ whole genome shotgun (WGS) entry which is preliminary data.</text>
</comment>
<keyword evidence="4" id="KW-1185">Reference proteome</keyword>
<dbReference type="AlphaFoldDB" id="A0A1J4KV77"/>